<evidence type="ECO:0000256" key="4">
    <source>
        <dbReference type="ARBA" id="ARBA00022519"/>
    </source>
</evidence>
<feature type="transmembrane region" description="Helical" evidence="8">
    <location>
        <begin position="988"/>
        <end position="1014"/>
    </location>
</feature>
<evidence type="ECO:0000313" key="11">
    <source>
        <dbReference type="Proteomes" id="UP000326881"/>
    </source>
</evidence>
<protein>
    <submittedName>
        <fullName evidence="10">MMPL family transporter</fullName>
    </submittedName>
</protein>
<keyword evidence="11" id="KW-1185">Reference proteome</keyword>
<dbReference type="GO" id="GO:0042910">
    <property type="term" value="F:xenobiotic transmembrane transporter activity"/>
    <property type="evidence" value="ECO:0007669"/>
    <property type="project" value="TreeGrafter"/>
</dbReference>
<evidence type="ECO:0000256" key="6">
    <source>
        <dbReference type="ARBA" id="ARBA00022989"/>
    </source>
</evidence>
<reference evidence="10 11" key="1">
    <citation type="submission" date="2019-08" db="EMBL/GenBank/DDBJ databases">
        <title>Prosopis cineraria nodule microbiome.</title>
        <authorList>
            <person name="Ali R."/>
            <person name="Chaluvadi S.R."/>
            <person name="Wang X."/>
        </authorList>
    </citation>
    <scope>NUCLEOTIDE SEQUENCE [LARGE SCALE GENOMIC DNA]</scope>
    <source>
        <strain evidence="10 11">BG7</strain>
        <plasmid evidence="10 11">unnamed</plasmid>
    </source>
</reference>
<dbReference type="PRINTS" id="PR00702">
    <property type="entry name" value="ACRIFLAVINRP"/>
</dbReference>
<evidence type="ECO:0000313" key="10">
    <source>
        <dbReference type="EMBL" id="QFY63632.1"/>
    </source>
</evidence>
<feature type="transmembrane region" description="Helical" evidence="8">
    <location>
        <begin position="463"/>
        <end position="481"/>
    </location>
</feature>
<keyword evidence="7 8" id="KW-0472">Membrane</keyword>
<dbReference type="FunFam" id="3.30.70.1430:FF:000001">
    <property type="entry name" value="Efflux pump membrane transporter"/>
    <property type="match status" value="1"/>
</dbReference>
<feature type="domain" description="Cadherin" evidence="9">
    <location>
        <begin position="651"/>
        <end position="760"/>
    </location>
</feature>
<dbReference type="InterPro" id="IPR027463">
    <property type="entry name" value="AcrB_DN_DC_subdom"/>
</dbReference>
<dbReference type="GO" id="GO:0005886">
    <property type="term" value="C:plasma membrane"/>
    <property type="evidence" value="ECO:0007669"/>
    <property type="project" value="UniProtKB-SubCell"/>
</dbReference>
<keyword evidence="10" id="KW-0614">Plasmid</keyword>
<comment type="subcellular location">
    <subcellularLocation>
        <location evidence="1">Cell inner membrane</location>
        <topology evidence="1">Multi-pass membrane protein</topology>
    </subcellularLocation>
</comment>
<accession>A0A5Q0CE70</accession>
<dbReference type="AlphaFoldDB" id="A0A5Q0CE70"/>
<keyword evidence="5 8" id="KW-0812">Transmembrane</keyword>
<evidence type="ECO:0000256" key="5">
    <source>
        <dbReference type="ARBA" id="ARBA00022692"/>
    </source>
</evidence>
<dbReference type="InterPro" id="IPR001036">
    <property type="entry name" value="Acrflvin-R"/>
</dbReference>
<dbReference type="KEGG" id="rgr:FZ934_25705"/>
<geneLocation type="plasmid" evidence="10 11">
    <name>unnamed</name>
</geneLocation>
<dbReference type="Gene3D" id="3.30.70.1320">
    <property type="entry name" value="Multidrug efflux transporter AcrB pore domain like"/>
    <property type="match status" value="1"/>
</dbReference>
<dbReference type="InterPro" id="IPR002126">
    <property type="entry name" value="Cadherin-like_dom"/>
</dbReference>
<keyword evidence="3" id="KW-1003">Cell membrane</keyword>
<feature type="transmembrane region" description="Helical" evidence="8">
    <location>
        <begin position="910"/>
        <end position="935"/>
    </location>
</feature>
<dbReference type="FunFam" id="1.20.1640.10:FF:000001">
    <property type="entry name" value="Efflux pump membrane transporter"/>
    <property type="match status" value="1"/>
</dbReference>
<sequence>MSISSWFIQRPIATSLLMAGLFAVGVAAYPLLPVAPLPQVDFPTIQVSTQLPGADPKTMASSVTQPLERQFGQIPGVTQMTSSSTLGSSSITLQFDLSRNIDGAAQDVQTAINAAGGQLPTNLPSPPTYRKVNPADPPVMVLALTSDTAPLTQVDDFSESILSQHISQLSGVSQVLVFGQQKPAVRLQIEPHKIAELGLGLEDVRTAAIGLTVDAPKGSIQGKERTYTVYDNDQILQAAPWNDAIIAYRNGAPVRIRDIGQAVDAAENTQLAAWSNGKPAILLAVFKLPGANVIDTVEQIKAELPGLQALAPADIHLDILSDRTVTIRASVLDVEKTLMITVALVVAVIFIFLRSFWATVIPSVTVPLALMATLALMYVAGFSLDNLSLMGLSIAVGFVVDDAIVMIENIQRHMEMGKTPFQAALDGAGEIGFTIISISISLVAVFIPLLLMGGIVGELLRELAITVTMTIVVSALISLTITPTMSSRFLKPENKAAHGRAYLLFERGFDHLLSGYRRSLDIALRHHRITFAVFLASLGATAFVFVQIPKGFFPTQDTGLITGVLEASQDISFKKMSQLQLEADRIVRSDPAIATVGMQVGGGGGSTLNVSRMFITLKPLDERDASATGIIERLRPKLARLEGAQLFLQAAQDINVGGRSAPTQFQYTLQDGNPAELNEWADKLLSKFKTLPELADVATDQQNGGATVTLQIDRDQASRFGIPPQLIDSTLDDAFGQRQITQYFTDLNSYHVVLEVAPEFQHSPSALDDLYLKSPLTGQQVPLNQLVKQTTEPNAALAVNHQSQFPSVTLSFNLSKGTALSQAVAAISRAEHELNKPPTLIGTFQGNAQAYQSSLATEPLLVFAAIVVIYLILGVLYESYLHPLTILSTLPSAGLGALTMLWLFGFDFTVIALIGVILLIGIVKKNGIMIVDFAIEAERQSGLSPHDAIREACLLRFRPIIMTTAAAILAGIPLMLGHGTGSELRQPLGYSIVGGLLISQLMTLYTTPVVYLYLEQLSSMFRRHRSVETPTEAAQ</sequence>
<dbReference type="SUPFAM" id="SSF82866">
    <property type="entry name" value="Multidrug efflux transporter AcrB transmembrane domain"/>
    <property type="match status" value="2"/>
</dbReference>
<dbReference type="Proteomes" id="UP000326881">
    <property type="component" value="Plasmid unnamed"/>
</dbReference>
<dbReference type="PANTHER" id="PTHR32063">
    <property type="match status" value="1"/>
</dbReference>
<proteinExistence type="predicted"/>
<dbReference type="GO" id="GO:0007156">
    <property type="term" value="P:homophilic cell adhesion via plasma membrane adhesion molecules"/>
    <property type="evidence" value="ECO:0007669"/>
    <property type="project" value="InterPro"/>
</dbReference>
<dbReference type="OrthoDB" id="9807350at2"/>
<keyword evidence="4" id="KW-0997">Cell inner membrane</keyword>
<feature type="transmembrane region" description="Helical" evidence="8">
    <location>
        <begin position="431"/>
        <end position="451"/>
    </location>
</feature>
<feature type="transmembrane region" description="Helical" evidence="8">
    <location>
        <begin position="860"/>
        <end position="877"/>
    </location>
</feature>
<evidence type="ECO:0000256" key="1">
    <source>
        <dbReference type="ARBA" id="ARBA00004429"/>
    </source>
</evidence>
<name>A0A5Q0CE70_9HYPH</name>
<organism evidence="10 11">
    <name type="scientific">Rhizobium grahamii</name>
    <dbReference type="NCBI Taxonomy" id="1120045"/>
    <lineage>
        <taxon>Bacteria</taxon>
        <taxon>Pseudomonadati</taxon>
        <taxon>Pseudomonadota</taxon>
        <taxon>Alphaproteobacteria</taxon>
        <taxon>Hyphomicrobiales</taxon>
        <taxon>Rhizobiaceae</taxon>
        <taxon>Rhizobium/Agrobacterium group</taxon>
        <taxon>Rhizobium</taxon>
    </lineage>
</organism>
<dbReference type="Gene3D" id="1.20.1640.10">
    <property type="entry name" value="Multidrug efflux transporter AcrB transmembrane domain"/>
    <property type="match status" value="2"/>
</dbReference>
<evidence type="ECO:0000256" key="8">
    <source>
        <dbReference type="SAM" id="Phobius"/>
    </source>
</evidence>
<feature type="transmembrane region" description="Helical" evidence="8">
    <location>
        <begin position="529"/>
        <end position="548"/>
    </location>
</feature>
<dbReference type="PANTHER" id="PTHR32063:SF30">
    <property type="entry name" value="ACRB_ACRD_ACRF FAMILY PROTEIN"/>
    <property type="match status" value="1"/>
</dbReference>
<dbReference type="RefSeq" id="WP_153273588.1">
    <property type="nucleotide sequence ID" value="NZ_CP043499.1"/>
</dbReference>
<dbReference type="Gene3D" id="3.30.70.1440">
    <property type="entry name" value="Multidrug efflux transporter AcrB pore domain"/>
    <property type="match status" value="1"/>
</dbReference>
<dbReference type="Gene3D" id="3.30.2090.10">
    <property type="entry name" value="Multidrug efflux transporter AcrB TolC docking domain, DN and DC subdomains"/>
    <property type="match status" value="2"/>
</dbReference>
<gene>
    <name evidence="10" type="ORF">FZ934_25705</name>
</gene>
<keyword evidence="6 8" id="KW-1133">Transmembrane helix</keyword>
<dbReference type="SUPFAM" id="SSF82714">
    <property type="entry name" value="Multidrug efflux transporter AcrB TolC docking domain, DN and DC subdomains"/>
    <property type="match status" value="2"/>
</dbReference>
<dbReference type="GO" id="GO:0005509">
    <property type="term" value="F:calcium ion binding"/>
    <property type="evidence" value="ECO:0007669"/>
    <property type="project" value="InterPro"/>
</dbReference>
<evidence type="ECO:0000256" key="3">
    <source>
        <dbReference type="ARBA" id="ARBA00022475"/>
    </source>
</evidence>
<feature type="transmembrane region" description="Helical" evidence="8">
    <location>
        <begin position="338"/>
        <end position="357"/>
    </location>
</feature>
<evidence type="ECO:0000256" key="2">
    <source>
        <dbReference type="ARBA" id="ARBA00022448"/>
    </source>
</evidence>
<evidence type="ECO:0000259" key="9">
    <source>
        <dbReference type="PROSITE" id="PS50268"/>
    </source>
</evidence>
<dbReference type="Pfam" id="PF00873">
    <property type="entry name" value="ACR_tran"/>
    <property type="match status" value="1"/>
</dbReference>
<dbReference type="SUPFAM" id="SSF82693">
    <property type="entry name" value="Multidrug efflux transporter AcrB pore domain, PN1, PN2, PC1 and PC2 subdomains"/>
    <property type="match status" value="3"/>
</dbReference>
<dbReference type="PROSITE" id="PS50268">
    <property type="entry name" value="CADHERIN_2"/>
    <property type="match status" value="1"/>
</dbReference>
<feature type="transmembrane region" description="Helical" evidence="8">
    <location>
        <begin position="955"/>
        <end position="976"/>
    </location>
</feature>
<keyword evidence="2" id="KW-0813">Transport</keyword>
<feature type="transmembrane region" description="Helical" evidence="8">
    <location>
        <begin position="364"/>
        <end position="384"/>
    </location>
</feature>
<dbReference type="EMBL" id="CP043499">
    <property type="protein sequence ID" value="QFY63632.1"/>
    <property type="molecule type" value="Genomic_DNA"/>
</dbReference>
<dbReference type="Gene3D" id="3.30.70.1430">
    <property type="entry name" value="Multidrug efflux transporter AcrB pore domain"/>
    <property type="match status" value="2"/>
</dbReference>
<evidence type="ECO:0000256" key="7">
    <source>
        <dbReference type="ARBA" id="ARBA00023136"/>
    </source>
</evidence>